<dbReference type="Proteomes" id="UP000831701">
    <property type="component" value="Chromosome 5"/>
</dbReference>
<name>A0ACB8WZR2_9TELE</name>
<evidence type="ECO:0000313" key="2">
    <source>
        <dbReference type="Proteomes" id="UP000831701"/>
    </source>
</evidence>
<gene>
    <name evidence="1" type="ORF">L3Q82_023421</name>
</gene>
<comment type="caution">
    <text evidence="1">The sequence shown here is derived from an EMBL/GenBank/DDBJ whole genome shotgun (WGS) entry which is preliminary data.</text>
</comment>
<proteinExistence type="predicted"/>
<dbReference type="EMBL" id="CM041535">
    <property type="protein sequence ID" value="KAI3372984.1"/>
    <property type="molecule type" value="Genomic_DNA"/>
</dbReference>
<sequence>MAQDTQRNTSMPALSVPVANPLTVLQLGSSNPFLFLTSPPLVSYCCGLRLWSPTIPRRRTRLFPPSKPTSADAAESGAPLEPLWFVPPLAARSSFPQAGPSIHRTICCGEDHQPLLLSVSSCLLLYGSTLPSTSPSSSHSLLVSFARPPTPLLPQLIDGHPAYSVKEVLDVRRRGRGYQYLVDWEGYGPEERSWISRKLILDNVLLRDFYSKHPDKPGRPPGGVR</sequence>
<evidence type="ECO:0000313" key="1">
    <source>
        <dbReference type="EMBL" id="KAI3372984.1"/>
    </source>
</evidence>
<organism evidence="1 2">
    <name type="scientific">Scortum barcoo</name>
    <name type="common">barcoo grunter</name>
    <dbReference type="NCBI Taxonomy" id="214431"/>
    <lineage>
        <taxon>Eukaryota</taxon>
        <taxon>Metazoa</taxon>
        <taxon>Chordata</taxon>
        <taxon>Craniata</taxon>
        <taxon>Vertebrata</taxon>
        <taxon>Euteleostomi</taxon>
        <taxon>Actinopterygii</taxon>
        <taxon>Neopterygii</taxon>
        <taxon>Teleostei</taxon>
        <taxon>Neoteleostei</taxon>
        <taxon>Acanthomorphata</taxon>
        <taxon>Eupercaria</taxon>
        <taxon>Centrarchiformes</taxon>
        <taxon>Terapontoidei</taxon>
        <taxon>Terapontidae</taxon>
        <taxon>Scortum</taxon>
    </lineage>
</organism>
<reference evidence="1" key="1">
    <citation type="submission" date="2022-04" db="EMBL/GenBank/DDBJ databases">
        <title>Jade perch genome.</title>
        <authorList>
            <person name="Chao B."/>
        </authorList>
    </citation>
    <scope>NUCLEOTIDE SEQUENCE</scope>
    <source>
        <strain evidence="1">CB-2022</strain>
    </source>
</reference>
<protein>
    <submittedName>
        <fullName evidence="1">Uncharacterized protein</fullName>
    </submittedName>
</protein>
<keyword evidence="2" id="KW-1185">Reference proteome</keyword>
<accession>A0ACB8WZR2</accession>